<evidence type="ECO:0000259" key="2">
    <source>
        <dbReference type="Pfam" id="PF01757"/>
    </source>
</evidence>
<name>A0A5Q2F8X0_9ACTN</name>
<feature type="transmembrane region" description="Helical" evidence="1">
    <location>
        <begin position="260"/>
        <end position="277"/>
    </location>
</feature>
<dbReference type="InterPro" id="IPR050879">
    <property type="entry name" value="Acyltransferase_3"/>
</dbReference>
<proteinExistence type="predicted"/>
<reference evidence="3 4" key="1">
    <citation type="submission" date="2019-10" db="EMBL/GenBank/DDBJ databases">
        <title>Genomic analysis of Raineyella sp. CBA3103.</title>
        <authorList>
            <person name="Roh S.W."/>
        </authorList>
    </citation>
    <scope>NUCLEOTIDE SEQUENCE [LARGE SCALE GENOMIC DNA]</scope>
    <source>
        <strain evidence="3 4">CBA3103</strain>
    </source>
</reference>
<keyword evidence="1" id="KW-0812">Transmembrane</keyword>
<feature type="transmembrane region" description="Helical" evidence="1">
    <location>
        <begin position="233"/>
        <end position="254"/>
    </location>
</feature>
<feature type="transmembrane region" description="Helical" evidence="1">
    <location>
        <begin position="331"/>
        <end position="356"/>
    </location>
</feature>
<evidence type="ECO:0000313" key="3">
    <source>
        <dbReference type="EMBL" id="QGF23410.1"/>
    </source>
</evidence>
<dbReference type="InterPro" id="IPR002656">
    <property type="entry name" value="Acyl_transf_3_dom"/>
</dbReference>
<accession>A0A5Q2F8X0</accession>
<feature type="transmembrane region" description="Helical" evidence="1">
    <location>
        <begin position="298"/>
        <end position="319"/>
    </location>
</feature>
<gene>
    <name evidence="3" type="ORF">Rai3103_06735</name>
</gene>
<keyword evidence="3" id="KW-0012">Acyltransferase</keyword>
<dbReference type="RefSeq" id="WP_153571941.1">
    <property type="nucleotide sequence ID" value="NZ_CP045725.1"/>
</dbReference>
<feature type="transmembrane region" description="Helical" evidence="1">
    <location>
        <begin position="45"/>
        <end position="69"/>
    </location>
</feature>
<feature type="transmembrane region" description="Helical" evidence="1">
    <location>
        <begin position="99"/>
        <end position="117"/>
    </location>
</feature>
<dbReference type="Proteomes" id="UP000386847">
    <property type="component" value="Chromosome"/>
</dbReference>
<keyword evidence="1" id="KW-0472">Membrane</keyword>
<dbReference type="EMBL" id="CP045725">
    <property type="protein sequence ID" value="QGF23410.1"/>
    <property type="molecule type" value="Genomic_DNA"/>
</dbReference>
<keyword evidence="1" id="KW-1133">Transmembrane helix</keyword>
<evidence type="ECO:0000256" key="1">
    <source>
        <dbReference type="SAM" id="Phobius"/>
    </source>
</evidence>
<feature type="transmembrane region" description="Helical" evidence="1">
    <location>
        <begin position="157"/>
        <end position="178"/>
    </location>
</feature>
<dbReference type="KEGG" id="rain:Rai3103_06735"/>
<feature type="transmembrane region" description="Helical" evidence="1">
    <location>
        <begin position="185"/>
        <end position="203"/>
    </location>
</feature>
<keyword evidence="4" id="KW-1185">Reference proteome</keyword>
<organism evidence="3 4">
    <name type="scientific">Raineyella fluvialis</name>
    <dbReference type="NCBI Taxonomy" id="2662261"/>
    <lineage>
        <taxon>Bacteria</taxon>
        <taxon>Bacillati</taxon>
        <taxon>Actinomycetota</taxon>
        <taxon>Actinomycetes</taxon>
        <taxon>Propionibacteriales</taxon>
        <taxon>Propionibacteriaceae</taxon>
        <taxon>Raineyella</taxon>
    </lineage>
</organism>
<dbReference type="GO" id="GO:0016747">
    <property type="term" value="F:acyltransferase activity, transferring groups other than amino-acyl groups"/>
    <property type="evidence" value="ECO:0007669"/>
    <property type="project" value="InterPro"/>
</dbReference>
<keyword evidence="3" id="KW-0808">Transferase</keyword>
<feature type="domain" description="Acyltransferase 3" evidence="2">
    <location>
        <begin position="11"/>
        <end position="348"/>
    </location>
</feature>
<sequence>MTRPSASLKFPYLDGLRGIAALIVVAYHAFLFTGYQGEAAQAMSIWYHVIGYGYTGVAVFIVLSGYVLMLPIARTDDLRLRGGIWGFLKRRGRRILPPYYAALAFSLALIRVVPVMQSTRGTAWDSKLPITWDSIVAHIFLVHDSSPAWILKINGPMWSVAIEWQIYFAMALVLLPLWRRVPPGWLVGTLLLVTLTPAIYGVGASAHPWFLGLFAAGMWAAQLTLTGTSTRRYGLAALALLALTPVAASAASTLGIARDGMAETLAGLSVATGLIWIGRREISGRPTYAAKFLQSRPLVFLGLISYSLYLFHSPLLALLNLLTLPLGLPVITHYIVLTFLGIPVALAVASGMFWLVERHFLNTRQREATVELRSVSMPSEC</sequence>
<feature type="transmembrane region" description="Helical" evidence="1">
    <location>
        <begin position="12"/>
        <end position="33"/>
    </location>
</feature>
<dbReference type="Pfam" id="PF01757">
    <property type="entry name" value="Acyl_transf_3"/>
    <property type="match status" value="1"/>
</dbReference>
<protein>
    <submittedName>
        <fullName evidence="3">Acyltransferase family protein</fullName>
    </submittedName>
</protein>
<evidence type="ECO:0000313" key="4">
    <source>
        <dbReference type="Proteomes" id="UP000386847"/>
    </source>
</evidence>
<feature type="transmembrane region" description="Helical" evidence="1">
    <location>
        <begin position="209"/>
        <end position="226"/>
    </location>
</feature>
<dbReference type="PANTHER" id="PTHR23028">
    <property type="entry name" value="ACETYLTRANSFERASE"/>
    <property type="match status" value="1"/>
</dbReference>
<dbReference type="AlphaFoldDB" id="A0A5Q2F8X0"/>